<keyword evidence="5 7" id="KW-1133">Transmembrane helix</keyword>
<organism evidence="9 10">
    <name type="scientific">Cohnella zeiphila</name>
    <dbReference type="NCBI Taxonomy" id="2761120"/>
    <lineage>
        <taxon>Bacteria</taxon>
        <taxon>Bacillati</taxon>
        <taxon>Bacillota</taxon>
        <taxon>Bacilli</taxon>
        <taxon>Bacillales</taxon>
        <taxon>Paenibacillaceae</taxon>
        <taxon>Cohnella</taxon>
    </lineage>
</organism>
<comment type="caution">
    <text evidence="9">The sequence shown here is derived from an EMBL/GenBank/DDBJ whole genome shotgun (WGS) entry which is preliminary data.</text>
</comment>
<feature type="transmembrane region" description="Helical" evidence="7">
    <location>
        <begin position="130"/>
        <end position="150"/>
    </location>
</feature>
<proteinExistence type="inferred from homology"/>
<evidence type="ECO:0000313" key="9">
    <source>
        <dbReference type="EMBL" id="MBB6735096.1"/>
    </source>
</evidence>
<feature type="transmembrane region" description="Helical" evidence="7">
    <location>
        <begin position="105"/>
        <end position="124"/>
    </location>
</feature>
<comment type="similarity">
    <text evidence="7">Belongs to the binding-protein-dependent transport system permease family.</text>
</comment>
<dbReference type="GO" id="GO:0005886">
    <property type="term" value="C:plasma membrane"/>
    <property type="evidence" value="ECO:0007669"/>
    <property type="project" value="UniProtKB-SubCell"/>
</dbReference>
<reference evidence="9 10" key="1">
    <citation type="submission" date="2020-08" db="EMBL/GenBank/DDBJ databases">
        <title>Cohnella phylogeny.</title>
        <authorList>
            <person name="Dunlap C."/>
        </authorList>
    </citation>
    <scope>NUCLEOTIDE SEQUENCE [LARGE SCALE GENOMIC DNA]</scope>
    <source>
        <strain evidence="9 10">CBP 2801</strain>
    </source>
</reference>
<evidence type="ECO:0000313" key="10">
    <source>
        <dbReference type="Proteomes" id="UP000564644"/>
    </source>
</evidence>
<feature type="transmembrane region" description="Helical" evidence="7">
    <location>
        <begin position="75"/>
        <end position="98"/>
    </location>
</feature>
<protein>
    <submittedName>
        <fullName evidence="9">Phosphonate ABC transporter, permease protein PhnE</fullName>
    </submittedName>
</protein>
<dbReference type="EMBL" id="JACJVO010000042">
    <property type="protein sequence ID" value="MBB6735096.1"/>
    <property type="molecule type" value="Genomic_DNA"/>
</dbReference>
<evidence type="ECO:0000256" key="2">
    <source>
        <dbReference type="ARBA" id="ARBA00022448"/>
    </source>
</evidence>
<dbReference type="PROSITE" id="PS50928">
    <property type="entry name" value="ABC_TM1"/>
    <property type="match status" value="1"/>
</dbReference>
<gene>
    <name evidence="9" type="primary">phnE</name>
    <name evidence="9" type="ORF">H7C18_29710</name>
</gene>
<dbReference type="RefSeq" id="WP_185132753.1">
    <property type="nucleotide sequence ID" value="NZ_JACJVO010000042.1"/>
</dbReference>
<evidence type="ECO:0000256" key="6">
    <source>
        <dbReference type="ARBA" id="ARBA00023136"/>
    </source>
</evidence>
<dbReference type="Pfam" id="PF00528">
    <property type="entry name" value="BPD_transp_1"/>
    <property type="match status" value="1"/>
</dbReference>
<dbReference type="NCBIfam" id="TIGR01097">
    <property type="entry name" value="PhnE"/>
    <property type="match status" value="1"/>
</dbReference>
<dbReference type="CDD" id="cd06261">
    <property type="entry name" value="TM_PBP2"/>
    <property type="match status" value="1"/>
</dbReference>
<dbReference type="Gene3D" id="1.10.3720.10">
    <property type="entry name" value="MetI-like"/>
    <property type="match status" value="1"/>
</dbReference>
<keyword evidence="6 7" id="KW-0472">Membrane</keyword>
<name>A0A7X0VYJ8_9BACL</name>
<dbReference type="PANTHER" id="PTHR30043:SF1">
    <property type="entry name" value="ABC TRANSPORT SYSTEM PERMEASE PROTEIN P69"/>
    <property type="match status" value="1"/>
</dbReference>
<sequence>MEAQWLRIRRQKRVQTVTIVVLIAALVVWSAVQTKFHVLTVFGGLGEMGKLIVNDFLPPHPEALKGLIEPALDTIYMSVVGMVVGSLISAVLAFFAAATTTPHRIVLVLVRGFASVLRNIPGLIWALMLAFAYGIGTLVGTLAIIIYSVGSLVRAYAEILEEIDQSQLEAVKATGATFPQVLGQAVLPQFIPGFVAWSLYKLELNIRASTIVGMVGGGGLGFYIQNGLKLFHFRDVSMAIILMLVLIVVTEFFTNKIREKVI</sequence>
<keyword evidence="4 7" id="KW-0812">Transmembrane</keyword>
<feature type="transmembrane region" description="Helical" evidence="7">
    <location>
        <begin position="204"/>
        <end position="224"/>
    </location>
</feature>
<dbReference type="Proteomes" id="UP000564644">
    <property type="component" value="Unassembled WGS sequence"/>
</dbReference>
<dbReference type="InterPro" id="IPR005769">
    <property type="entry name" value="PhnE/PtxC"/>
</dbReference>
<dbReference type="GO" id="GO:0015416">
    <property type="term" value="F:ABC-type phosphonate transporter activity"/>
    <property type="evidence" value="ECO:0007669"/>
    <property type="project" value="InterPro"/>
</dbReference>
<dbReference type="InterPro" id="IPR035906">
    <property type="entry name" value="MetI-like_sf"/>
</dbReference>
<feature type="transmembrane region" description="Helical" evidence="7">
    <location>
        <begin position="14"/>
        <end position="32"/>
    </location>
</feature>
<keyword evidence="2 7" id="KW-0813">Transport</keyword>
<dbReference type="SUPFAM" id="SSF161098">
    <property type="entry name" value="MetI-like"/>
    <property type="match status" value="1"/>
</dbReference>
<keyword evidence="3" id="KW-1003">Cell membrane</keyword>
<evidence type="ECO:0000256" key="7">
    <source>
        <dbReference type="RuleBase" id="RU363032"/>
    </source>
</evidence>
<evidence type="ECO:0000256" key="4">
    <source>
        <dbReference type="ARBA" id="ARBA00022692"/>
    </source>
</evidence>
<keyword evidence="10" id="KW-1185">Reference proteome</keyword>
<evidence type="ECO:0000256" key="5">
    <source>
        <dbReference type="ARBA" id="ARBA00022989"/>
    </source>
</evidence>
<comment type="subcellular location">
    <subcellularLocation>
        <location evidence="1 7">Cell membrane</location>
        <topology evidence="1 7">Multi-pass membrane protein</topology>
    </subcellularLocation>
</comment>
<evidence type="ECO:0000256" key="1">
    <source>
        <dbReference type="ARBA" id="ARBA00004651"/>
    </source>
</evidence>
<evidence type="ECO:0000259" key="8">
    <source>
        <dbReference type="PROSITE" id="PS50928"/>
    </source>
</evidence>
<feature type="transmembrane region" description="Helical" evidence="7">
    <location>
        <begin position="236"/>
        <end position="254"/>
    </location>
</feature>
<dbReference type="PANTHER" id="PTHR30043">
    <property type="entry name" value="PHOSPHONATES TRANSPORT SYSTEM PERMEASE PROTEIN"/>
    <property type="match status" value="1"/>
</dbReference>
<feature type="domain" description="ABC transmembrane type-1" evidence="8">
    <location>
        <begin position="71"/>
        <end position="254"/>
    </location>
</feature>
<accession>A0A7X0VYJ8</accession>
<dbReference type="AlphaFoldDB" id="A0A7X0VYJ8"/>
<dbReference type="InterPro" id="IPR000515">
    <property type="entry name" value="MetI-like"/>
</dbReference>
<evidence type="ECO:0000256" key="3">
    <source>
        <dbReference type="ARBA" id="ARBA00022475"/>
    </source>
</evidence>